<gene>
    <name evidence="2" type="ORF">BECKH772A_GA0070896_102434</name>
    <name evidence="1" type="ORF">BECKH772B_GA0070898_102114</name>
    <name evidence="3" type="ORF">BECKH772C_GA0070978_102474</name>
</gene>
<dbReference type="AlphaFoldDB" id="A0A450VAM5"/>
<name>A0A450VAM5_9GAMM</name>
<dbReference type="EMBL" id="CAADFG010000243">
    <property type="protein sequence ID" value="VFK01835.1"/>
    <property type="molecule type" value="Genomic_DNA"/>
</dbReference>
<proteinExistence type="predicted"/>
<evidence type="ECO:0008006" key="4">
    <source>
        <dbReference type="Google" id="ProtNLM"/>
    </source>
</evidence>
<dbReference type="Gene3D" id="3.10.490.10">
    <property type="entry name" value="Gamma-glutamyl cyclotransferase-like"/>
    <property type="match status" value="1"/>
</dbReference>
<sequence length="202" mass="22744">MKPEGVPYFRYPWDGLQSYLESIDTDHLRLLTYGSLMNRESASITMLVTADTSFVPAIGYGIKRVFNHRMPEQALTRHGFPVSTRHVAALNVVSTNNVQDSVNGLLLRIDVAHIPGLRDREIGYDLAPITAEMWEDREPVSEPVFVLEHPIIDKGLLPHLQYLKICESGVRSLGAAFLDDFRRTTFLADGTPLTGWNREHNG</sequence>
<accession>A0A450VAM5</accession>
<dbReference type="EMBL" id="CAADFI010000211">
    <property type="protein sequence ID" value="VFK00921.1"/>
    <property type="molecule type" value="Genomic_DNA"/>
</dbReference>
<evidence type="ECO:0000313" key="1">
    <source>
        <dbReference type="EMBL" id="VFK00921.1"/>
    </source>
</evidence>
<reference evidence="2" key="1">
    <citation type="submission" date="2019-02" db="EMBL/GenBank/DDBJ databases">
        <authorList>
            <person name="Gruber-Vodicka R. H."/>
            <person name="Seah K. B. B."/>
        </authorList>
    </citation>
    <scope>NUCLEOTIDE SEQUENCE</scope>
    <source>
        <strain evidence="3">BECK_SA2B12</strain>
        <strain evidence="2">BECK_SA2B15</strain>
        <strain evidence="1">BECK_SA2B20</strain>
    </source>
</reference>
<protein>
    <recommendedName>
        <fullName evidence="4">Gamma-glutamyl cyclotransferase, AIG2-like</fullName>
    </recommendedName>
</protein>
<organism evidence="2">
    <name type="scientific">Candidatus Kentrum eta</name>
    <dbReference type="NCBI Taxonomy" id="2126337"/>
    <lineage>
        <taxon>Bacteria</taxon>
        <taxon>Pseudomonadati</taxon>
        <taxon>Pseudomonadota</taxon>
        <taxon>Gammaproteobacteria</taxon>
        <taxon>Candidatus Kentrum</taxon>
    </lineage>
</organism>
<evidence type="ECO:0000313" key="3">
    <source>
        <dbReference type="EMBL" id="VFK05208.1"/>
    </source>
</evidence>
<evidence type="ECO:0000313" key="2">
    <source>
        <dbReference type="EMBL" id="VFK01835.1"/>
    </source>
</evidence>
<dbReference type="EMBL" id="CAADFJ010000247">
    <property type="protein sequence ID" value="VFK05208.1"/>
    <property type="molecule type" value="Genomic_DNA"/>
</dbReference>